<accession>A0ABZ0ISH0</accession>
<dbReference type="Proteomes" id="UP001302349">
    <property type="component" value="Chromosome"/>
</dbReference>
<keyword evidence="3" id="KW-1185">Reference proteome</keyword>
<protein>
    <submittedName>
        <fullName evidence="2">Uncharacterized protein</fullName>
    </submittedName>
</protein>
<keyword evidence="1" id="KW-0812">Transmembrane</keyword>
<evidence type="ECO:0000313" key="3">
    <source>
        <dbReference type="Proteomes" id="UP001302349"/>
    </source>
</evidence>
<gene>
    <name evidence="2" type="ORF">RT717_03540</name>
</gene>
<feature type="transmembrane region" description="Helical" evidence="1">
    <location>
        <begin position="6"/>
        <end position="26"/>
    </location>
</feature>
<keyword evidence="1" id="KW-1133">Transmembrane helix</keyword>
<keyword evidence="1" id="KW-0472">Membrane</keyword>
<dbReference type="EMBL" id="CP136051">
    <property type="protein sequence ID" value="WOK07696.1"/>
    <property type="molecule type" value="Genomic_DNA"/>
</dbReference>
<dbReference type="RefSeq" id="WP_317490359.1">
    <property type="nucleotide sequence ID" value="NZ_CP136051.1"/>
</dbReference>
<organism evidence="2 3">
    <name type="scientific">Imperialibacter roseus</name>
    <dbReference type="NCBI Taxonomy" id="1324217"/>
    <lineage>
        <taxon>Bacteria</taxon>
        <taxon>Pseudomonadati</taxon>
        <taxon>Bacteroidota</taxon>
        <taxon>Cytophagia</taxon>
        <taxon>Cytophagales</taxon>
        <taxon>Flammeovirgaceae</taxon>
        <taxon>Imperialibacter</taxon>
    </lineage>
</organism>
<sequence>MNFVIVAVSGLLIGGYTYLLASGLRLRRKLKSLKKSSQPNPKLHAIVLPGKNFVEDVYQLTILENNPGLPSLPTPAITLPRIETTLSELITNKFIDHVSLYVTQFNLKNNKSIELTIVKGQCNLSFKDSLLLLTSIHSLVSDSSHNEAGQTSLFVLATTPFQLSMTTSGMRVNESSIYSLVVEEIQQSSSLEIISHETTRLGERLVIGVTETKDDDSNSRRPRNFQRKY</sequence>
<evidence type="ECO:0000256" key="1">
    <source>
        <dbReference type="SAM" id="Phobius"/>
    </source>
</evidence>
<name>A0ABZ0ISH0_9BACT</name>
<evidence type="ECO:0000313" key="2">
    <source>
        <dbReference type="EMBL" id="WOK07696.1"/>
    </source>
</evidence>
<proteinExistence type="predicted"/>
<reference evidence="2 3" key="1">
    <citation type="journal article" date="2023" name="Microbiol. Resour. Announc.">
        <title>Complete Genome Sequence of Imperialibacter roseus strain P4T.</title>
        <authorList>
            <person name="Tizabi D.R."/>
            <person name="Bachvaroff T."/>
            <person name="Hill R.T."/>
        </authorList>
    </citation>
    <scope>NUCLEOTIDE SEQUENCE [LARGE SCALE GENOMIC DNA]</scope>
    <source>
        <strain evidence="2 3">P4T</strain>
    </source>
</reference>